<organism evidence="2">
    <name type="scientific">Rhodanobacter sp. FW102-FHT14D07</name>
    <dbReference type="NCBI Taxonomy" id="3351462"/>
    <lineage>
        <taxon>Bacteria</taxon>
        <taxon>Pseudomonadati</taxon>
        <taxon>Pseudomonadota</taxon>
        <taxon>Gammaproteobacteria</taxon>
        <taxon>Lysobacterales</taxon>
        <taxon>Rhodanobacteraceae</taxon>
        <taxon>Rhodanobacter</taxon>
    </lineage>
</organism>
<keyword evidence="1" id="KW-0812">Transmembrane</keyword>
<keyword evidence="1" id="KW-0472">Membrane</keyword>
<evidence type="ECO:0000256" key="1">
    <source>
        <dbReference type="SAM" id="Phobius"/>
    </source>
</evidence>
<accession>A0AB74UQQ5</accession>
<protein>
    <submittedName>
        <fullName evidence="2">Uncharacterized protein</fullName>
    </submittedName>
</protein>
<keyword evidence="1" id="KW-1133">Transmembrane helix</keyword>
<reference evidence="2" key="1">
    <citation type="submission" date="2024-10" db="EMBL/GenBank/DDBJ databases">
        <authorList>
            <person name="Lesea H.P."/>
            <person name="Kuehl J.V."/>
            <person name="Chandonia J.-M."/>
        </authorList>
    </citation>
    <scope>NUCLEOTIDE SEQUENCE</scope>
    <source>
        <strain evidence="2">FW102-FHT14D07</strain>
    </source>
</reference>
<gene>
    <name evidence="2" type="ORF">ACFYG5_00350</name>
</gene>
<name>A0AB74UQQ5_9GAMM</name>
<evidence type="ECO:0000313" key="2">
    <source>
        <dbReference type="EMBL" id="XIA18622.1"/>
    </source>
</evidence>
<dbReference type="AlphaFoldDB" id="A0AB74UQQ5"/>
<dbReference type="EMBL" id="CP170721">
    <property type="protein sequence ID" value="XIA18622.1"/>
    <property type="molecule type" value="Genomic_DNA"/>
</dbReference>
<proteinExistence type="predicted"/>
<feature type="transmembrane region" description="Helical" evidence="1">
    <location>
        <begin position="12"/>
        <end position="33"/>
    </location>
</feature>
<dbReference type="RefSeq" id="WP_395120198.1">
    <property type="nucleotide sequence ID" value="NZ_CP170721.1"/>
</dbReference>
<sequence>MHEAIRLSHTWRHWLMVGSLMLAAGLGLDAVWIHARVALTQWLNARAEARSSRLRPRPAQRT</sequence>